<dbReference type="Pfam" id="PF03466">
    <property type="entry name" value="LysR_substrate"/>
    <property type="match status" value="1"/>
</dbReference>
<evidence type="ECO:0000256" key="4">
    <source>
        <dbReference type="ARBA" id="ARBA00023163"/>
    </source>
</evidence>
<reference evidence="6 7" key="1">
    <citation type="journal article" date="2018" name="BMC Genomics">
        <title>Whole genome sequencing and function prediction of 133 gut anaerobes isolated from chicken caecum in pure cultures.</title>
        <authorList>
            <person name="Medvecky M."/>
            <person name="Cejkova D."/>
            <person name="Polansky O."/>
            <person name="Karasova D."/>
            <person name="Kubasova T."/>
            <person name="Cizek A."/>
            <person name="Rychlik I."/>
        </authorList>
    </citation>
    <scope>NUCLEOTIDE SEQUENCE [LARGE SCALE GENOMIC DNA]</scope>
    <source>
        <strain evidence="6 7">An13</strain>
    </source>
</reference>
<dbReference type="InterPro" id="IPR005119">
    <property type="entry name" value="LysR_subst-bd"/>
</dbReference>
<dbReference type="Proteomes" id="UP000195305">
    <property type="component" value="Unassembled WGS sequence"/>
</dbReference>
<dbReference type="SUPFAM" id="SSF46785">
    <property type="entry name" value="Winged helix' DNA-binding domain"/>
    <property type="match status" value="1"/>
</dbReference>
<organism evidence="6 7">
    <name type="scientific">Massilimicrobiota timonensis</name>
    <dbReference type="NCBI Taxonomy" id="1776392"/>
    <lineage>
        <taxon>Bacteria</taxon>
        <taxon>Bacillati</taxon>
        <taxon>Bacillota</taxon>
        <taxon>Erysipelotrichia</taxon>
        <taxon>Erysipelotrichales</taxon>
        <taxon>Erysipelotrichaceae</taxon>
        <taxon>Massilimicrobiota</taxon>
    </lineage>
</organism>
<dbReference type="PROSITE" id="PS50931">
    <property type="entry name" value="HTH_LYSR"/>
    <property type="match status" value="1"/>
</dbReference>
<dbReference type="PANTHER" id="PTHR30346">
    <property type="entry name" value="TRANSCRIPTIONAL DUAL REGULATOR HCAR-RELATED"/>
    <property type="match status" value="1"/>
</dbReference>
<dbReference type="GO" id="GO:0032993">
    <property type="term" value="C:protein-DNA complex"/>
    <property type="evidence" value="ECO:0007669"/>
    <property type="project" value="TreeGrafter"/>
</dbReference>
<keyword evidence="7" id="KW-1185">Reference proteome</keyword>
<dbReference type="Gene3D" id="1.10.10.10">
    <property type="entry name" value="Winged helix-like DNA-binding domain superfamily/Winged helix DNA-binding domain"/>
    <property type="match status" value="1"/>
</dbReference>
<keyword evidence="2" id="KW-0805">Transcription regulation</keyword>
<dbReference type="Gene3D" id="3.40.190.290">
    <property type="match status" value="1"/>
</dbReference>
<evidence type="ECO:0000313" key="7">
    <source>
        <dbReference type="Proteomes" id="UP000195305"/>
    </source>
</evidence>
<evidence type="ECO:0000256" key="3">
    <source>
        <dbReference type="ARBA" id="ARBA00023125"/>
    </source>
</evidence>
<dbReference type="InterPro" id="IPR036390">
    <property type="entry name" value="WH_DNA-bd_sf"/>
</dbReference>
<dbReference type="PANTHER" id="PTHR30346:SF0">
    <property type="entry name" value="HCA OPERON TRANSCRIPTIONAL ACTIVATOR HCAR"/>
    <property type="match status" value="1"/>
</dbReference>
<dbReference type="SUPFAM" id="SSF53850">
    <property type="entry name" value="Periplasmic binding protein-like II"/>
    <property type="match status" value="1"/>
</dbReference>
<keyword evidence="3" id="KW-0238">DNA-binding</keyword>
<dbReference type="InterPro" id="IPR036388">
    <property type="entry name" value="WH-like_DNA-bd_sf"/>
</dbReference>
<evidence type="ECO:0000259" key="5">
    <source>
        <dbReference type="PROSITE" id="PS50931"/>
    </source>
</evidence>
<comment type="similarity">
    <text evidence="1">Belongs to the LysR transcriptional regulatory family.</text>
</comment>
<evidence type="ECO:0000313" key="6">
    <source>
        <dbReference type="EMBL" id="OUQ31939.1"/>
    </source>
</evidence>
<dbReference type="InterPro" id="IPR000847">
    <property type="entry name" value="LysR_HTH_N"/>
</dbReference>
<evidence type="ECO:0000256" key="1">
    <source>
        <dbReference type="ARBA" id="ARBA00009437"/>
    </source>
</evidence>
<feature type="domain" description="HTH lysR-type" evidence="5">
    <location>
        <begin position="1"/>
        <end position="58"/>
    </location>
</feature>
<dbReference type="GO" id="GO:0003700">
    <property type="term" value="F:DNA-binding transcription factor activity"/>
    <property type="evidence" value="ECO:0007669"/>
    <property type="project" value="InterPro"/>
</dbReference>
<evidence type="ECO:0000256" key="2">
    <source>
        <dbReference type="ARBA" id="ARBA00023015"/>
    </source>
</evidence>
<protein>
    <recommendedName>
        <fullName evidence="5">HTH lysR-type domain-containing protein</fullName>
    </recommendedName>
</protein>
<dbReference type="GO" id="GO:0003677">
    <property type="term" value="F:DNA binding"/>
    <property type="evidence" value="ECO:0007669"/>
    <property type="project" value="UniProtKB-KW"/>
</dbReference>
<dbReference type="EMBL" id="NFLJ01000048">
    <property type="protein sequence ID" value="OUQ31939.1"/>
    <property type="molecule type" value="Genomic_DNA"/>
</dbReference>
<dbReference type="Pfam" id="PF00126">
    <property type="entry name" value="HTH_1"/>
    <property type="match status" value="1"/>
</dbReference>
<dbReference type="AlphaFoldDB" id="A0A1Y4SPU0"/>
<dbReference type="PRINTS" id="PR00039">
    <property type="entry name" value="HTHLYSR"/>
</dbReference>
<name>A0A1Y4SPU0_9FIRM</name>
<proteinExistence type="inferred from homology"/>
<sequence>MNIQQLKCFVEVSKTLNFTKASQNLFISQTAVSNHIKHLEETLGFQLFIRNKKNVQLTQQREIFLKSALKVLEANQECYQTIQYLHHENFGQLKIGYLKGIEHCIMIKNIQNFYQHNKHMDIQLYRDSRQEIEELLKNHKVDCVFTARVGHDPIPFEEQFDYLHIYSYPFVVAMSKNHVLSSYSSLNYFDIKNQTHVIMDTSHPDFISHDLDTLFMHLAISQDTAILAQFVEDYYAYQKYLCFLPLKDFSQQFHIYLIWHKNSQNKSLNAFLQSIKKEKE</sequence>
<dbReference type="FunFam" id="1.10.10.10:FF:000001">
    <property type="entry name" value="LysR family transcriptional regulator"/>
    <property type="match status" value="1"/>
</dbReference>
<gene>
    <name evidence="6" type="ORF">B5E75_12765</name>
</gene>
<dbReference type="RefSeq" id="WP_087359898.1">
    <property type="nucleotide sequence ID" value="NZ_NFLJ01000048.1"/>
</dbReference>
<comment type="caution">
    <text evidence="6">The sequence shown here is derived from an EMBL/GenBank/DDBJ whole genome shotgun (WGS) entry which is preliminary data.</text>
</comment>
<dbReference type="OrthoDB" id="9803735at2"/>
<accession>A0A1Y4SPU0</accession>
<dbReference type="CDD" id="cd05466">
    <property type="entry name" value="PBP2_LTTR_substrate"/>
    <property type="match status" value="1"/>
</dbReference>
<keyword evidence="4" id="KW-0804">Transcription</keyword>